<dbReference type="Pfam" id="PF01810">
    <property type="entry name" value="LysE"/>
    <property type="match status" value="1"/>
</dbReference>
<protein>
    <submittedName>
        <fullName evidence="7">LysE family translocator</fullName>
    </submittedName>
</protein>
<feature type="transmembrane region" description="Helical" evidence="6">
    <location>
        <begin position="40"/>
        <end position="62"/>
    </location>
</feature>
<evidence type="ECO:0000256" key="4">
    <source>
        <dbReference type="ARBA" id="ARBA00022989"/>
    </source>
</evidence>
<dbReference type="PANTHER" id="PTHR30086:SF20">
    <property type="entry name" value="ARGININE EXPORTER PROTEIN ARGO-RELATED"/>
    <property type="match status" value="1"/>
</dbReference>
<evidence type="ECO:0000256" key="1">
    <source>
        <dbReference type="ARBA" id="ARBA00004651"/>
    </source>
</evidence>
<dbReference type="RefSeq" id="WP_123649782.1">
    <property type="nucleotide sequence ID" value="NZ_RCTY01000061.1"/>
</dbReference>
<feature type="transmembrane region" description="Helical" evidence="6">
    <location>
        <begin position="149"/>
        <end position="174"/>
    </location>
</feature>
<keyword evidence="3 6" id="KW-0812">Transmembrane</keyword>
<evidence type="ECO:0000313" key="8">
    <source>
        <dbReference type="Proteomes" id="UP000275910"/>
    </source>
</evidence>
<feature type="transmembrane region" description="Helical" evidence="6">
    <location>
        <begin position="111"/>
        <end position="137"/>
    </location>
</feature>
<dbReference type="GO" id="GO:0015171">
    <property type="term" value="F:amino acid transmembrane transporter activity"/>
    <property type="evidence" value="ECO:0007669"/>
    <property type="project" value="TreeGrafter"/>
</dbReference>
<accession>A0A3N2RAM9</accession>
<sequence>MEPQTLAAFFATALFLAVVPGPDNVFVLTQSALRGKRAGLWVVLGLCSGLLVHTAAVALGVAALFERSRLAFDLLKYAGAAYLLYLAWRSLRAPAMTVDDGAGERGGAGKLYLRGIVMNVTNPKVSIFFLAFLPQFVDKQAGSVTLQMLALGATFIVATALVFGALALSAGAVGQRFARSQRAQRWMNRAAAAVFAGLAAKLATAQR</sequence>
<keyword evidence="4 6" id="KW-1133">Transmembrane helix</keyword>
<dbReference type="Proteomes" id="UP000275910">
    <property type="component" value="Unassembled WGS sequence"/>
</dbReference>
<reference evidence="7 8" key="1">
    <citation type="submission" date="2018-10" db="EMBL/GenBank/DDBJ databases">
        <title>The genome of Lysobacter enzymogenes OH11.</title>
        <authorList>
            <person name="Liu F."/>
            <person name="Zhao Y."/>
            <person name="Qian G."/>
            <person name="Chen Y."/>
            <person name="Xu H."/>
        </authorList>
    </citation>
    <scope>NUCLEOTIDE SEQUENCE [LARGE SCALE GENOMIC DNA]</scope>
    <source>
        <strain evidence="7 8">OH11</strain>
    </source>
</reference>
<evidence type="ECO:0000313" key="7">
    <source>
        <dbReference type="EMBL" id="ROU04461.1"/>
    </source>
</evidence>
<proteinExistence type="predicted"/>
<comment type="caution">
    <text evidence="7">The sequence shown here is derived from an EMBL/GenBank/DDBJ whole genome shotgun (WGS) entry which is preliminary data.</text>
</comment>
<dbReference type="AlphaFoldDB" id="A0A3N2RAM9"/>
<keyword evidence="2" id="KW-1003">Cell membrane</keyword>
<comment type="subcellular location">
    <subcellularLocation>
        <location evidence="1">Cell membrane</location>
        <topology evidence="1">Multi-pass membrane protein</topology>
    </subcellularLocation>
</comment>
<keyword evidence="5 6" id="KW-0472">Membrane</keyword>
<dbReference type="EMBL" id="RCTY01000061">
    <property type="protein sequence ID" value="ROU04461.1"/>
    <property type="molecule type" value="Genomic_DNA"/>
</dbReference>
<dbReference type="PANTHER" id="PTHR30086">
    <property type="entry name" value="ARGININE EXPORTER PROTEIN ARGO"/>
    <property type="match status" value="1"/>
</dbReference>
<evidence type="ECO:0000256" key="5">
    <source>
        <dbReference type="ARBA" id="ARBA00023136"/>
    </source>
</evidence>
<name>A0A3N2RAM9_LYSEN</name>
<feature type="transmembrane region" description="Helical" evidence="6">
    <location>
        <begin position="74"/>
        <end position="91"/>
    </location>
</feature>
<dbReference type="GO" id="GO:0005886">
    <property type="term" value="C:plasma membrane"/>
    <property type="evidence" value="ECO:0007669"/>
    <property type="project" value="UniProtKB-SubCell"/>
</dbReference>
<gene>
    <name evidence="7" type="ORF">D9T17_23900</name>
</gene>
<feature type="transmembrane region" description="Helical" evidence="6">
    <location>
        <begin position="6"/>
        <end position="28"/>
    </location>
</feature>
<evidence type="ECO:0000256" key="2">
    <source>
        <dbReference type="ARBA" id="ARBA00022475"/>
    </source>
</evidence>
<organism evidence="7 8">
    <name type="scientific">Lysobacter enzymogenes</name>
    <dbReference type="NCBI Taxonomy" id="69"/>
    <lineage>
        <taxon>Bacteria</taxon>
        <taxon>Pseudomonadati</taxon>
        <taxon>Pseudomonadota</taxon>
        <taxon>Gammaproteobacteria</taxon>
        <taxon>Lysobacterales</taxon>
        <taxon>Lysobacteraceae</taxon>
        <taxon>Lysobacter</taxon>
    </lineage>
</organism>
<dbReference type="InterPro" id="IPR001123">
    <property type="entry name" value="LeuE-type"/>
</dbReference>
<evidence type="ECO:0000256" key="6">
    <source>
        <dbReference type="SAM" id="Phobius"/>
    </source>
</evidence>
<dbReference type="PIRSF" id="PIRSF006324">
    <property type="entry name" value="LeuE"/>
    <property type="match status" value="1"/>
</dbReference>
<evidence type="ECO:0000256" key="3">
    <source>
        <dbReference type="ARBA" id="ARBA00022692"/>
    </source>
</evidence>